<name>A0ACA9MK12_9GLOM</name>
<evidence type="ECO:0000313" key="2">
    <source>
        <dbReference type="Proteomes" id="UP000789525"/>
    </source>
</evidence>
<sequence>LNIFLQRYMKTMADYDLSELFLEINIGKLLRIFLEKSFYHITLEDLAKANTLNEPSI</sequence>
<keyword evidence="2" id="KW-1185">Reference proteome</keyword>
<accession>A0ACA9MK12</accession>
<dbReference type="EMBL" id="CAJVPT010013451">
    <property type="protein sequence ID" value="CAG8595914.1"/>
    <property type="molecule type" value="Genomic_DNA"/>
</dbReference>
<dbReference type="Proteomes" id="UP000789525">
    <property type="component" value="Unassembled WGS sequence"/>
</dbReference>
<feature type="non-terminal residue" evidence="1">
    <location>
        <position position="1"/>
    </location>
</feature>
<protein>
    <submittedName>
        <fullName evidence="1">7096_t:CDS:1</fullName>
    </submittedName>
</protein>
<evidence type="ECO:0000313" key="1">
    <source>
        <dbReference type="EMBL" id="CAG8595914.1"/>
    </source>
</evidence>
<organism evidence="1 2">
    <name type="scientific">Acaulospora colombiana</name>
    <dbReference type="NCBI Taxonomy" id="27376"/>
    <lineage>
        <taxon>Eukaryota</taxon>
        <taxon>Fungi</taxon>
        <taxon>Fungi incertae sedis</taxon>
        <taxon>Mucoromycota</taxon>
        <taxon>Glomeromycotina</taxon>
        <taxon>Glomeromycetes</taxon>
        <taxon>Diversisporales</taxon>
        <taxon>Acaulosporaceae</taxon>
        <taxon>Acaulospora</taxon>
    </lineage>
</organism>
<proteinExistence type="predicted"/>
<comment type="caution">
    <text evidence="1">The sequence shown here is derived from an EMBL/GenBank/DDBJ whole genome shotgun (WGS) entry which is preliminary data.</text>
</comment>
<gene>
    <name evidence="1" type="ORF">ACOLOM_LOCUS6500</name>
</gene>
<reference evidence="1" key="1">
    <citation type="submission" date="2021-06" db="EMBL/GenBank/DDBJ databases">
        <authorList>
            <person name="Kallberg Y."/>
            <person name="Tangrot J."/>
            <person name="Rosling A."/>
        </authorList>
    </citation>
    <scope>NUCLEOTIDE SEQUENCE</scope>
    <source>
        <strain evidence="1">CL356</strain>
    </source>
</reference>